<protein>
    <submittedName>
        <fullName evidence="1">Uncharacterized protein</fullName>
    </submittedName>
</protein>
<organism evidence="1 2">
    <name type="scientific">Trichinella pseudospiralis</name>
    <name type="common">Parasitic roundworm</name>
    <dbReference type="NCBI Taxonomy" id="6337"/>
    <lineage>
        <taxon>Eukaryota</taxon>
        <taxon>Metazoa</taxon>
        <taxon>Ecdysozoa</taxon>
        <taxon>Nematoda</taxon>
        <taxon>Enoplea</taxon>
        <taxon>Dorylaimia</taxon>
        <taxon>Trichinellida</taxon>
        <taxon>Trichinellidae</taxon>
        <taxon>Trichinella</taxon>
    </lineage>
</organism>
<sequence>MEDCTSLFSIFRQRQSRLATSNLTKKLSFTNRISLTDPFCYQKLYILMRKEQQHLDYLLLAGFQSSLIETVTICSFATAIWPNSLAMSKNISVAWRSWQLSKITWEFVSLRNQFLVQLEFKKFTNLQVEITKINQPPIPAFSVLTFCSMPAFL</sequence>
<dbReference type="AlphaFoldDB" id="A0A0V1IZ78"/>
<dbReference type="Proteomes" id="UP000054805">
    <property type="component" value="Unassembled WGS sequence"/>
</dbReference>
<reference evidence="1 2" key="1">
    <citation type="submission" date="2015-01" db="EMBL/GenBank/DDBJ databases">
        <title>Evolution of Trichinella species and genotypes.</title>
        <authorList>
            <person name="Korhonen P.K."/>
            <person name="Edoardo P."/>
            <person name="Giuseppe L.R."/>
            <person name="Gasser R.B."/>
        </authorList>
    </citation>
    <scope>NUCLEOTIDE SEQUENCE [LARGE SCALE GENOMIC DNA]</scope>
    <source>
        <strain evidence="1">ISS588</strain>
    </source>
</reference>
<dbReference type="EMBL" id="JYDS01000063">
    <property type="protein sequence ID" value="KRZ28054.1"/>
    <property type="molecule type" value="Genomic_DNA"/>
</dbReference>
<gene>
    <name evidence="1" type="ORF">T4B_12851</name>
</gene>
<comment type="caution">
    <text evidence="1">The sequence shown here is derived from an EMBL/GenBank/DDBJ whole genome shotgun (WGS) entry which is preliminary data.</text>
</comment>
<keyword evidence="2" id="KW-1185">Reference proteome</keyword>
<proteinExistence type="predicted"/>
<evidence type="ECO:0000313" key="2">
    <source>
        <dbReference type="Proteomes" id="UP000054805"/>
    </source>
</evidence>
<name>A0A0V1IZ78_TRIPS</name>
<accession>A0A0V1IZ78</accession>
<evidence type="ECO:0000313" key="1">
    <source>
        <dbReference type="EMBL" id="KRZ28054.1"/>
    </source>
</evidence>